<protein>
    <submittedName>
        <fullName evidence="1">Uncharacterized protein</fullName>
    </submittedName>
</protein>
<proteinExistence type="predicted"/>
<reference evidence="1" key="2">
    <citation type="journal article" date="2020" name="Nat. Commun.">
        <title>Large-scale genome sequencing of mycorrhizal fungi provides insights into the early evolution of symbiotic traits.</title>
        <authorList>
            <person name="Miyauchi S."/>
            <person name="Kiss E."/>
            <person name="Kuo A."/>
            <person name="Drula E."/>
            <person name="Kohler A."/>
            <person name="Sanchez-Garcia M."/>
            <person name="Morin E."/>
            <person name="Andreopoulos B."/>
            <person name="Barry K.W."/>
            <person name="Bonito G."/>
            <person name="Buee M."/>
            <person name="Carver A."/>
            <person name="Chen C."/>
            <person name="Cichocki N."/>
            <person name="Clum A."/>
            <person name="Culley D."/>
            <person name="Crous P.W."/>
            <person name="Fauchery L."/>
            <person name="Girlanda M."/>
            <person name="Hayes R.D."/>
            <person name="Keri Z."/>
            <person name="LaButti K."/>
            <person name="Lipzen A."/>
            <person name="Lombard V."/>
            <person name="Magnuson J."/>
            <person name="Maillard F."/>
            <person name="Murat C."/>
            <person name="Nolan M."/>
            <person name="Ohm R.A."/>
            <person name="Pangilinan J."/>
            <person name="Pereira M.F."/>
            <person name="Perotto S."/>
            <person name="Peter M."/>
            <person name="Pfister S."/>
            <person name="Riley R."/>
            <person name="Sitrit Y."/>
            <person name="Stielow J.B."/>
            <person name="Szollosi G."/>
            <person name="Zifcakova L."/>
            <person name="Stursova M."/>
            <person name="Spatafora J.W."/>
            <person name="Tedersoo L."/>
            <person name="Vaario L.M."/>
            <person name="Yamada A."/>
            <person name="Yan M."/>
            <person name="Wang P."/>
            <person name="Xu J."/>
            <person name="Bruns T."/>
            <person name="Baldrian P."/>
            <person name="Vilgalys R."/>
            <person name="Dunand C."/>
            <person name="Henrissat B."/>
            <person name="Grigoriev I.V."/>
            <person name="Hibbett D."/>
            <person name="Nagy L.G."/>
            <person name="Martin F.M."/>
        </authorList>
    </citation>
    <scope>NUCLEOTIDE SEQUENCE</scope>
    <source>
        <strain evidence="1">P2</strain>
    </source>
</reference>
<evidence type="ECO:0000313" key="1">
    <source>
        <dbReference type="EMBL" id="KAF9649383.1"/>
    </source>
</evidence>
<name>A0ACB6ZIV2_THEGA</name>
<organism evidence="1 2">
    <name type="scientific">Thelephora ganbajun</name>
    <name type="common">Ganba fungus</name>
    <dbReference type="NCBI Taxonomy" id="370292"/>
    <lineage>
        <taxon>Eukaryota</taxon>
        <taxon>Fungi</taxon>
        <taxon>Dikarya</taxon>
        <taxon>Basidiomycota</taxon>
        <taxon>Agaricomycotina</taxon>
        <taxon>Agaricomycetes</taxon>
        <taxon>Thelephorales</taxon>
        <taxon>Thelephoraceae</taxon>
        <taxon>Thelephora</taxon>
    </lineage>
</organism>
<evidence type="ECO:0000313" key="2">
    <source>
        <dbReference type="Proteomes" id="UP000886501"/>
    </source>
</evidence>
<gene>
    <name evidence="1" type="ORF">BDM02DRAFT_3113761</name>
</gene>
<dbReference type="EMBL" id="MU117998">
    <property type="protein sequence ID" value="KAF9649383.1"/>
    <property type="molecule type" value="Genomic_DNA"/>
</dbReference>
<reference evidence="1" key="1">
    <citation type="submission" date="2019-10" db="EMBL/GenBank/DDBJ databases">
        <authorList>
            <consortium name="DOE Joint Genome Institute"/>
            <person name="Kuo A."/>
            <person name="Miyauchi S."/>
            <person name="Kiss E."/>
            <person name="Drula E."/>
            <person name="Kohler A."/>
            <person name="Sanchez-Garcia M."/>
            <person name="Andreopoulos B."/>
            <person name="Barry K.W."/>
            <person name="Bonito G."/>
            <person name="Buee M."/>
            <person name="Carver A."/>
            <person name="Chen C."/>
            <person name="Cichocki N."/>
            <person name="Clum A."/>
            <person name="Culley D."/>
            <person name="Crous P.W."/>
            <person name="Fauchery L."/>
            <person name="Girlanda M."/>
            <person name="Hayes R."/>
            <person name="Keri Z."/>
            <person name="Labutti K."/>
            <person name="Lipzen A."/>
            <person name="Lombard V."/>
            <person name="Magnuson J."/>
            <person name="Maillard F."/>
            <person name="Morin E."/>
            <person name="Murat C."/>
            <person name="Nolan M."/>
            <person name="Ohm R."/>
            <person name="Pangilinan J."/>
            <person name="Pereira M."/>
            <person name="Perotto S."/>
            <person name="Peter M."/>
            <person name="Riley R."/>
            <person name="Sitrit Y."/>
            <person name="Stielow B."/>
            <person name="Szollosi G."/>
            <person name="Zifcakova L."/>
            <person name="Stursova M."/>
            <person name="Spatafora J.W."/>
            <person name="Tedersoo L."/>
            <person name="Vaario L.-M."/>
            <person name="Yamada A."/>
            <person name="Yan M."/>
            <person name="Wang P."/>
            <person name="Xu J."/>
            <person name="Bruns T."/>
            <person name="Baldrian P."/>
            <person name="Vilgalys R."/>
            <person name="Henrissat B."/>
            <person name="Grigoriev I.V."/>
            <person name="Hibbett D."/>
            <person name="Nagy L.G."/>
            <person name="Martin F.M."/>
        </authorList>
    </citation>
    <scope>NUCLEOTIDE SEQUENCE</scope>
    <source>
        <strain evidence="1">P2</strain>
    </source>
</reference>
<comment type="caution">
    <text evidence="1">The sequence shown here is derived from an EMBL/GenBank/DDBJ whole genome shotgun (WGS) entry which is preliminary data.</text>
</comment>
<accession>A0ACB6ZIV2</accession>
<sequence length="769" mass="82158">MSKSSVPDPATAAGNVDSGDTQHTYSQPAAQLASVQSSTSDPSSSIATDTAQSLRDAALRTLKAKRKRSPGHKQNLPTAPSRMRPTANIAPSSIQLDYGNNESTTTVPKPPAHSTKTTSMPQPAPVVDPTPREEGEISDSESTPTVPAKQLVHPLHPTARSFQPSRPITPAKSPIPVITRDVNVVTAVADVKPEPTSPIVAMDVSVLRQSSTTRSTPEIPGLSMPHYVVDENHVRPGLSLTQEQYDYSKGIILDLLGLGVPPEYLGQCGLSRELIYFAFTELRLRLPVGFDTAGIPQYSPEFLQSLFESQKPVEMLDSVSSVPRTEGQQVQLADTEADISSGPASVVPMTPVSGSPNLLDIEQQHRRELLARKAVIASRKGKQPQTAALRTPSPQSTNASSANTPFKGVETAFTEIAPAATVDDFLNSIGPNHDTTVDKPSESPPPPIGAESDGMDIDEIPGLGGIWPSEETNGSVVEPPASVPTGAPSMSTLPPDTPNSTGTPTGPLSSGESTPLLLEDSIAPQRRGAKRPVAADFVDAERFHPYTYYPSFSSGQSQTYPSYAKRKTGGFAGITSTRRCVIDLSDSEDEYSEDTDALPQPRSLPPSRHSSFNPHFTANGPFSATNTPPQTGINSLSSATLLEKELEIKRMREIIAQKEQMRLRKLISARNTPGQSPTPSVPNVATPGPAPSTPVLQAEDVPPPQPSDDIVMEDTAEIETPRVIVEDVDSVPLLISTHIVTNDDKDVTLEPQQQEPARTFAQSALLDRP</sequence>
<dbReference type="Proteomes" id="UP000886501">
    <property type="component" value="Unassembled WGS sequence"/>
</dbReference>
<keyword evidence="2" id="KW-1185">Reference proteome</keyword>